<proteinExistence type="predicted"/>
<dbReference type="PANTHER" id="PTHR42077:SF1">
    <property type="entry name" value="YALI0F30239P"/>
    <property type="match status" value="1"/>
</dbReference>
<reference evidence="3 4" key="2">
    <citation type="journal article" date="2014" name="J. Gen. Appl. Microbiol.">
        <title>The early diverging ascomycetous budding yeast Saitoella complicata has three histone deacetylases belonging to the Clr6, Hos2, and Rpd3 lineages.</title>
        <authorList>
            <person name="Nishida H."/>
            <person name="Matsumoto T."/>
            <person name="Kondo S."/>
            <person name="Hamamoto M."/>
            <person name="Yoshikawa H."/>
        </authorList>
    </citation>
    <scope>NUCLEOTIDE SEQUENCE [LARGE SCALE GENOMIC DNA]</scope>
    <source>
        <strain evidence="3 4">NRRL Y-17804</strain>
    </source>
</reference>
<protein>
    <submittedName>
        <fullName evidence="3">Uncharacterized protein</fullName>
    </submittedName>
</protein>
<keyword evidence="4" id="KW-1185">Reference proteome</keyword>
<dbReference type="Proteomes" id="UP000033140">
    <property type="component" value="Unassembled WGS sequence"/>
</dbReference>
<name>A0A0E9NE99_SAICN</name>
<keyword evidence="2" id="KW-0812">Transmembrane</keyword>
<evidence type="ECO:0000313" key="4">
    <source>
        <dbReference type="Proteomes" id="UP000033140"/>
    </source>
</evidence>
<reference evidence="3 4" key="3">
    <citation type="journal article" date="2015" name="Genome Announc.">
        <title>Draft Genome Sequence of the Archiascomycetous Yeast Saitoella complicata.</title>
        <authorList>
            <person name="Yamauchi K."/>
            <person name="Kondo S."/>
            <person name="Hamamoto M."/>
            <person name="Takahashi Y."/>
            <person name="Ogura Y."/>
            <person name="Hayashi T."/>
            <person name="Nishida H."/>
        </authorList>
    </citation>
    <scope>NUCLEOTIDE SEQUENCE [LARGE SCALE GENOMIC DNA]</scope>
    <source>
        <strain evidence="3 4">NRRL Y-17804</strain>
    </source>
</reference>
<keyword evidence="2" id="KW-1133">Transmembrane helix</keyword>
<evidence type="ECO:0000313" key="3">
    <source>
        <dbReference type="EMBL" id="GAO48133.1"/>
    </source>
</evidence>
<feature type="compositionally biased region" description="Basic and acidic residues" evidence="1">
    <location>
        <begin position="132"/>
        <end position="143"/>
    </location>
</feature>
<organism evidence="3 4">
    <name type="scientific">Saitoella complicata (strain BCRC 22490 / CBS 7301 / JCM 7358 / NBRC 10748 / NRRL Y-17804)</name>
    <dbReference type="NCBI Taxonomy" id="698492"/>
    <lineage>
        <taxon>Eukaryota</taxon>
        <taxon>Fungi</taxon>
        <taxon>Dikarya</taxon>
        <taxon>Ascomycota</taxon>
        <taxon>Taphrinomycotina</taxon>
        <taxon>Taphrinomycotina incertae sedis</taxon>
        <taxon>Saitoella</taxon>
    </lineage>
</organism>
<gene>
    <name evidence="3" type="ORF">G7K_2315-t1</name>
</gene>
<comment type="caution">
    <text evidence="3">The sequence shown here is derived from an EMBL/GenBank/DDBJ whole genome shotgun (WGS) entry which is preliminary data.</text>
</comment>
<reference evidence="3 4" key="1">
    <citation type="journal article" date="2011" name="J. Gen. Appl. Microbiol.">
        <title>Draft genome sequencing of the enigmatic yeast Saitoella complicata.</title>
        <authorList>
            <person name="Nishida H."/>
            <person name="Hamamoto M."/>
            <person name="Sugiyama J."/>
        </authorList>
    </citation>
    <scope>NUCLEOTIDE SEQUENCE [LARGE SCALE GENOMIC DNA]</scope>
    <source>
        <strain evidence="3 4">NRRL Y-17804</strain>
    </source>
</reference>
<sequence length="143" mass="15875">MHGERTLLCLGDKHGEDPERARRNLTTNSVPTAFNMILAPFFVLIFVLVFAGVGYLTLKQLQDALKTANEEMKKRNVNISSSGAKIGVPEVSREEYLDKTQKAFVTAMEHSEAKGFSAPRFVSKKPAGPKRSKSDKSVNDYEV</sequence>
<dbReference type="AlphaFoldDB" id="A0A0E9NE99"/>
<evidence type="ECO:0000256" key="1">
    <source>
        <dbReference type="SAM" id="MobiDB-lite"/>
    </source>
</evidence>
<dbReference type="PANTHER" id="PTHR42077">
    <property type="entry name" value="YALI0F30239P"/>
    <property type="match status" value="1"/>
</dbReference>
<keyword evidence="2" id="KW-0472">Membrane</keyword>
<evidence type="ECO:0000256" key="2">
    <source>
        <dbReference type="SAM" id="Phobius"/>
    </source>
</evidence>
<feature type="transmembrane region" description="Helical" evidence="2">
    <location>
        <begin position="37"/>
        <end position="58"/>
    </location>
</feature>
<feature type="region of interest" description="Disordered" evidence="1">
    <location>
        <begin position="111"/>
        <end position="143"/>
    </location>
</feature>
<accession>A0A0E9NE99</accession>
<dbReference type="EMBL" id="BACD03000013">
    <property type="protein sequence ID" value="GAO48133.1"/>
    <property type="molecule type" value="Genomic_DNA"/>
</dbReference>